<dbReference type="PANTHER" id="PTHR47654">
    <property type="entry name" value="ZN(II)2CYS6 TRANSCRIPTION FACTOR (EUROFUNG)-RELATED"/>
    <property type="match status" value="1"/>
</dbReference>
<organism evidence="4 5">
    <name type="scientific">Lithohypha guttulata</name>
    <dbReference type="NCBI Taxonomy" id="1690604"/>
    <lineage>
        <taxon>Eukaryota</taxon>
        <taxon>Fungi</taxon>
        <taxon>Dikarya</taxon>
        <taxon>Ascomycota</taxon>
        <taxon>Pezizomycotina</taxon>
        <taxon>Eurotiomycetes</taxon>
        <taxon>Chaetothyriomycetidae</taxon>
        <taxon>Chaetothyriales</taxon>
        <taxon>Trichomeriaceae</taxon>
        <taxon>Lithohypha</taxon>
    </lineage>
</organism>
<keyword evidence="5" id="KW-1185">Reference proteome</keyword>
<evidence type="ECO:0000256" key="1">
    <source>
        <dbReference type="ARBA" id="ARBA00023242"/>
    </source>
</evidence>
<protein>
    <recommendedName>
        <fullName evidence="3">Xylanolytic transcriptional activator regulatory domain-containing protein</fullName>
    </recommendedName>
</protein>
<keyword evidence="1" id="KW-0539">Nucleus</keyword>
<dbReference type="EMBL" id="JAVRRG010000027">
    <property type="protein sequence ID" value="KAK5095530.1"/>
    <property type="molecule type" value="Genomic_DNA"/>
</dbReference>
<dbReference type="Pfam" id="PF04082">
    <property type="entry name" value="Fungal_trans"/>
    <property type="match status" value="1"/>
</dbReference>
<feature type="region of interest" description="Disordered" evidence="2">
    <location>
        <begin position="389"/>
        <end position="437"/>
    </location>
</feature>
<dbReference type="PANTHER" id="PTHR47654:SF5">
    <property type="entry name" value="TRANSCRIPTION FACTOR DOMAIN-CONTAINING PROTEIN"/>
    <property type="match status" value="1"/>
</dbReference>
<feature type="region of interest" description="Disordered" evidence="2">
    <location>
        <begin position="52"/>
        <end position="93"/>
    </location>
</feature>
<dbReference type="CDD" id="cd12148">
    <property type="entry name" value="fungal_TF_MHR"/>
    <property type="match status" value="1"/>
</dbReference>
<dbReference type="Proteomes" id="UP001345013">
    <property type="component" value="Unassembled WGS sequence"/>
</dbReference>
<evidence type="ECO:0000313" key="5">
    <source>
        <dbReference type="Proteomes" id="UP001345013"/>
    </source>
</evidence>
<dbReference type="SMART" id="SM00906">
    <property type="entry name" value="Fungal_trans"/>
    <property type="match status" value="1"/>
</dbReference>
<name>A0ABR0KG41_9EURO</name>
<feature type="compositionally biased region" description="Basic and acidic residues" evidence="2">
    <location>
        <begin position="79"/>
        <end position="90"/>
    </location>
</feature>
<accession>A0ABR0KG41</accession>
<evidence type="ECO:0000259" key="3">
    <source>
        <dbReference type="SMART" id="SM00906"/>
    </source>
</evidence>
<evidence type="ECO:0000313" key="4">
    <source>
        <dbReference type="EMBL" id="KAK5095530.1"/>
    </source>
</evidence>
<feature type="compositionally biased region" description="Polar residues" evidence="2">
    <location>
        <begin position="426"/>
        <end position="437"/>
    </location>
</feature>
<sequence>MQDKLTEYEKVLRELSGRVGEADADIIRGVLERADLPDADETIADSTAILSVEPDTVSELSGEEDEAASGGAGSTGALDRTEEDFTREGAKPTGYIGKNSDITWMQRLRQENKYGEGTSAQDANQERLCEISGPSFRSSMNQNMSNIALPEADEGFTVQDSSYHLNDLSIFAYESVAPYEMPTNEDARMLFNTYMSRVHPAFPIVGRMNLRNQFFKFMSKNGSQQPPRKWLAIINLIFAIAAKYSHLIQAEWASDERDHVIYFTRARMLAITDETVFSHPDLQMIQILGLMSYYLMSIDQIHRAWCLTGMAIRSSIALGLNMRNDSAELSNNLKEVRYRVWWSLYTIEHRLCGMTGRVSCIIDDHCTCPLPVPVLEEDFDTPLGQKLLSKDHQQGGRAPSSNAQTPPAASNHSSRSGSNAKAEVWSPSTAQSMQASSDPTLEWAKDVRPNMALYFLHLVQACRLMQASFHRLYSPTAVKARWSDMQFRMKELNEQLDSWYRKLPTAFDFRRNQRDKDFTEPRLALGFLYYSIKMVIHRPCLCRLDRKLPTQTAKSQQFNHSAATTCVRSAQEQLALIPDVPNAVGFLKVGPWTTILHNLVQSVTVLMLEISFRTHHMPEQADEILDSAKKATRWLHALGEENLAAARAWQLCNTMLRDAAAKIGRSVEDIPDKPPRAAVHGVDDVSMETGSSSTQQGSFSQHGQDYGSSFLPPTSMSMSGMPMPAMTGFLDSMTAYDQFYSMSGGNIDPTHMQFGQGPTDAEMSFMDQFTEHRPDHLGHRGNHGGRLGFS</sequence>
<dbReference type="InterPro" id="IPR007219">
    <property type="entry name" value="XnlR_reg_dom"/>
</dbReference>
<dbReference type="InterPro" id="IPR053230">
    <property type="entry name" value="Trans_reg_galc"/>
</dbReference>
<comment type="caution">
    <text evidence="4">The sequence shown here is derived from an EMBL/GenBank/DDBJ whole genome shotgun (WGS) entry which is preliminary data.</text>
</comment>
<feature type="compositionally biased region" description="Polar residues" evidence="2">
    <location>
        <begin position="399"/>
        <end position="419"/>
    </location>
</feature>
<evidence type="ECO:0000256" key="2">
    <source>
        <dbReference type="SAM" id="MobiDB-lite"/>
    </source>
</evidence>
<proteinExistence type="predicted"/>
<gene>
    <name evidence="4" type="ORF">LTR24_003001</name>
</gene>
<feature type="domain" description="Xylanolytic transcriptional activator regulatory" evidence="3">
    <location>
        <begin position="304"/>
        <end position="377"/>
    </location>
</feature>
<reference evidence="4 5" key="1">
    <citation type="submission" date="2023-08" db="EMBL/GenBank/DDBJ databases">
        <title>Black Yeasts Isolated from many extreme environments.</title>
        <authorList>
            <person name="Coleine C."/>
            <person name="Stajich J.E."/>
            <person name="Selbmann L."/>
        </authorList>
    </citation>
    <scope>NUCLEOTIDE SEQUENCE [LARGE SCALE GENOMIC DNA]</scope>
    <source>
        <strain evidence="4 5">CCFEE 5885</strain>
    </source>
</reference>